<dbReference type="Proteomes" id="UP000295717">
    <property type="component" value="Unassembled WGS sequence"/>
</dbReference>
<organism evidence="2 3">
    <name type="scientific">Thiobaca trueperi</name>
    <dbReference type="NCBI Taxonomy" id="127458"/>
    <lineage>
        <taxon>Bacteria</taxon>
        <taxon>Pseudomonadati</taxon>
        <taxon>Pseudomonadota</taxon>
        <taxon>Gammaproteobacteria</taxon>
        <taxon>Chromatiales</taxon>
        <taxon>Chromatiaceae</taxon>
        <taxon>Thiobaca</taxon>
    </lineage>
</organism>
<evidence type="ECO:0000256" key="1">
    <source>
        <dbReference type="SAM" id="Coils"/>
    </source>
</evidence>
<dbReference type="EMBL" id="SMAO01000001">
    <property type="protein sequence ID" value="TCT24081.1"/>
    <property type="molecule type" value="Genomic_DNA"/>
</dbReference>
<sequence>MSSQPAEQSIPEDPERDTLVADYLRQHPQFFLRHPDVLIAMQVPHLSGDAVSLIEQQVRILRKQLESERHRLAHLIARAREYEALSTRLHGLVLQLILVKDPAHLCHLIKDGLRHEFHAEGVTLKLFQVPETDDEPADPLTAAFRDFVDREHALCGPLDEEKGFMLFGSLGVSVKTAALIPIRADGQSGVLAIGSADPERFHPDMGTELLDRLGEVVSHKLRAVPLDPSQHF</sequence>
<protein>
    <recommendedName>
        <fullName evidence="4">DUF484 family protein</fullName>
    </recommendedName>
</protein>
<dbReference type="RefSeq" id="WP_132975199.1">
    <property type="nucleotide sequence ID" value="NZ_SMAO01000001.1"/>
</dbReference>
<dbReference type="InterPro" id="IPR029016">
    <property type="entry name" value="GAF-like_dom_sf"/>
</dbReference>
<accession>A0A4R3N6S1</accession>
<feature type="coiled-coil region" evidence="1">
    <location>
        <begin position="51"/>
        <end position="85"/>
    </location>
</feature>
<gene>
    <name evidence="2" type="ORF">EDC35_101401</name>
</gene>
<reference evidence="2 3" key="1">
    <citation type="submission" date="2019-03" db="EMBL/GenBank/DDBJ databases">
        <title>Genomic Encyclopedia of Type Strains, Phase IV (KMG-IV): sequencing the most valuable type-strain genomes for metagenomic binning, comparative biology and taxonomic classification.</title>
        <authorList>
            <person name="Goeker M."/>
        </authorList>
    </citation>
    <scope>NUCLEOTIDE SEQUENCE [LARGE SCALE GENOMIC DNA]</scope>
    <source>
        <strain evidence="2 3">DSM 13587</strain>
    </source>
</reference>
<dbReference type="Gene3D" id="3.30.450.40">
    <property type="match status" value="1"/>
</dbReference>
<comment type="caution">
    <text evidence="2">The sequence shown here is derived from an EMBL/GenBank/DDBJ whole genome shotgun (WGS) entry which is preliminary data.</text>
</comment>
<keyword evidence="3" id="KW-1185">Reference proteome</keyword>
<dbReference type="Pfam" id="PF04340">
    <property type="entry name" value="DUF484"/>
    <property type="match status" value="1"/>
</dbReference>
<dbReference type="PANTHER" id="PTHR38765">
    <property type="entry name" value="DUF484 DOMAIN-CONTAINING PROTEIN"/>
    <property type="match status" value="1"/>
</dbReference>
<evidence type="ECO:0008006" key="4">
    <source>
        <dbReference type="Google" id="ProtNLM"/>
    </source>
</evidence>
<dbReference type="InterPro" id="IPR007435">
    <property type="entry name" value="DUF484"/>
</dbReference>
<proteinExistence type="predicted"/>
<keyword evidence="1" id="KW-0175">Coiled coil</keyword>
<name>A0A4R3N6S1_9GAMM</name>
<dbReference type="AlphaFoldDB" id="A0A4R3N6S1"/>
<evidence type="ECO:0000313" key="3">
    <source>
        <dbReference type="Proteomes" id="UP000295717"/>
    </source>
</evidence>
<dbReference type="OrthoDB" id="8525200at2"/>
<dbReference type="PANTHER" id="PTHR38765:SF1">
    <property type="entry name" value="DUF484 DOMAIN-CONTAINING PROTEIN"/>
    <property type="match status" value="1"/>
</dbReference>
<evidence type="ECO:0000313" key="2">
    <source>
        <dbReference type="EMBL" id="TCT24081.1"/>
    </source>
</evidence>